<dbReference type="RefSeq" id="WP_111862903.1">
    <property type="nucleotide sequence ID" value="NZ_QLYX01000001.1"/>
</dbReference>
<comment type="caution">
    <text evidence="1">The sequence shown here is derived from an EMBL/GenBank/DDBJ whole genome shotgun (WGS) entry which is preliminary data.</text>
</comment>
<keyword evidence="2" id="KW-1185">Reference proteome</keyword>
<dbReference type="OrthoDB" id="1818119at2"/>
<dbReference type="AlphaFoldDB" id="A0A365HFC9"/>
<dbReference type="EMBL" id="QLYX01000001">
    <property type="protein sequence ID" value="RAY16853.1"/>
    <property type="molecule type" value="Genomic_DNA"/>
</dbReference>
<protein>
    <submittedName>
        <fullName evidence="1">Uncharacterized protein</fullName>
    </submittedName>
</protein>
<reference evidence="1 2" key="1">
    <citation type="submission" date="2018-06" db="EMBL/GenBank/DDBJ databases">
        <title>Actinomadura craniellae sp. nov. isolated from marine sponge Craniella sp.</title>
        <authorList>
            <person name="Li L."/>
            <person name="Xu Q.H."/>
            <person name="Lin H.W."/>
            <person name="Lu Y.H."/>
        </authorList>
    </citation>
    <scope>NUCLEOTIDE SEQUENCE [LARGE SCALE GENOMIC DNA]</scope>
    <source>
        <strain evidence="1 2">LHW63021</strain>
    </source>
</reference>
<proteinExistence type="predicted"/>
<gene>
    <name evidence="1" type="ORF">DPM19_01415</name>
</gene>
<organism evidence="1 2">
    <name type="scientific">Actinomadura craniellae</name>
    <dbReference type="NCBI Taxonomy" id="2231787"/>
    <lineage>
        <taxon>Bacteria</taxon>
        <taxon>Bacillati</taxon>
        <taxon>Actinomycetota</taxon>
        <taxon>Actinomycetes</taxon>
        <taxon>Streptosporangiales</taxon>
        <taxon>Thermomonosporaceae</taxon>
        <taxon>Actinomadura</taxon>
    </lineage>
</organism>
<sequence>MILGPSPCNACTGTTSSHDPQCPWIADQTPPQRSSGGCGCILLSIAAAVALLGAIGTAAKNFLTGQPIRADVAITMEELPGVWQGDYLCQGVQRAMTLTVRRGAGGSTRVTADFAFYRGQYLSGQPLGISRQQGRYTDGTLTLRPVSWKKRATGFRMVGLDAKPVRERHLVMRGHVQDCGRFTVLKRRATGQ</sequence>
<accession>A0A365HFC9</accession>
<evidence type="ECO:0000313" key="1">
    <source>
        <dbReference type="EMBL" id="RAY16853.1"/>
    </source>
</evidence>
<dbReference type="Proteomes" id="UP000251891">
    <property type="component" value="Unassembled WGS sequence"/>
</dbReference>
<evidence type="ECO:0000313" key="2">
    <source>
        <dbReference type="Proteomes" id="UP000251891"/>
    </source>
</evidence>
<name>A0A365HFC9_9ACTN</name>